<keyword evidence="1" id="KW-1133">Transmembrane helix</keyword>
<dbReference type="EMBL" id="QFGA01000003">
    <property type="protein sequence ID" value="TEB04696.1"/>
    <property type="molecule type" value="Genomic_DNA"/>
</dbReference>
<dbReference type="RefSeq" id="WP_190259031.1">
    <property type="nucleotide sequence ID" value="NZ_QFGA01000003.1"/>
</dbReference>
<keyword evidence="1" id="KW-0472">Membrane</keyword>
<comment type="caution">
    <text evidence="2">The sequence shown here is derived from an EMBL/GenBank/DDBJ whole genome shotgun (WGS) entry which is preliminary data.</text>
</comment>
<name>A0A4Y7R7G3_9FIRM</name>
<protein>
    <submittedName>
        <fullName evidence="2">Uncharacterized protein</fullName>
    </submittedName>
</protein>
<feature type="transmembrane region" description="Helical" evidence="1">
    <location>
        <begin position="46"/>
        <end position="64"/>
    </location>
</feature>
<accession>A0A4Y7R7G3</accession>
<keyword evidence="1" id="KW-0812">Transmembrane</keyword>
<proteinExistence type="predicted"/>
<reference evidence="2 3" key="1">
    <citation type="journal article" date="2018" name="Environ. Microbiol.">
        <title>Novel energy conservation strategies and behaviour of Pelotomaculum schinkii driving syntrophic propionate catabolism.</title>
        <authorList>
            <person name="Hidalgo-Ahumada C.A.P."/>
            <person name="Nobu M.K."/>
            <person name="Narihiro T."/>
            <person name="Tamaki H."/>
            <person name="Liu W.T."/>
            <person name="Kamagata Y."/>
            <person name="Stams A.J.M."/>
            <person name="Imachi H."/>
            <person name="Sousa D.Z."/>
        </authorList>
    </citation>
    <scope>NUCLEOTIDE SEQUENCE [LARGE SCALE GENOMIC DNA]</scope>
    <source>
        <strain evidence="2 3">HH</strain>
    </source>
</reference>
<keyword evidence="3" id="KW-1185">Reference proteome</keyword>
<gene>
    <name evidence="2" type="ORF">Psch_03458</name>
</gene>
<feature type="transmembrane region" description="Helical" evidence="1">
    <location>
        <begin position="104"/>
        <end position="126"/>
    </location>
</feature>
<organism evidence="2 3">
    <name type="scientific">Pelotomaculum schinkii</name>
    <dbReference type="NCBI Taxonomy" id="78350"/>
    <lineage>
        <taxon>Bacteria</taxon>
        <taxon>Bacillati</taxon>
        <taxon>Bacillota</taxon>
        <taxon>Clostridia</taxon>
        <taxon>Eubacteriales</taxon>
        <taxon>Desulfotomaculaceae</taxon>
        <taxon>Pelotomaculum</taxon>
    </lineage>
</organism>
<evidence type="ECO:0000256" key="1">
    <source>
        <dbReference type="SAM" id="Phobius"/>
    </source>
</evidence>
<feature type="transmembrane region" description="Helical" evidence="1">
    <location>
        <begin position="6"/>
        <end position="26"/>
    </location>
</feature>
<feature type="transmembrane region" description="Helical" evidence="1">
    <location>
        <begin position="76"/>
        <end position="97"/>
    </location>
</feature>
<sequence length="129" mass="14531">MFILPPVIIIRVCGFVAGIVMFKELLVICNKPDNKTFEYLYKAGKWVFYLMVFYMSATGYYLLVPELQDSPIPVSAVAVLMPGLFLGISSLVLHYVLQFSRRMIVITSILTTSLAPGMLILGAYYYSLQ</sequence>
<evidence type="ECO:0000313" key="2">
    <source>
        <dbReference type="EMBL" id="TEB04696.1"/>
    </source>
</evidence>
<dbReference type="Proteomes" id="UP000298324">
    <property type="component" value="Unassembled WGS sequence"/>
</dbReference>
<evidence type="ECO:0000313" key="3">
    <source>
        <dbReference type="Proteomes" id="UP000298324"/>
    </source>
</evidence>
<dbReference type="AlphaFoldDB" id="A0A4Y7R7G3"/>